<evidence type="ECO:0000313" key="1">
    <source>
        <dbReference type="EMBL" id="REI40162.1"/>
    </source>
</evidence>
<protein>
    <submittedName>
        <fullName evidence="1">Uncharacterized protein</fullName>
    </submittedName>
</protein>
<reference evidence="1 2" key="1">
    <citation type="submission" date="2018-08" db="EMBL/GenBank/DDBJ databases">
        <title>Draft genome sequence of Psychrilyobacter sp. strain SD5 isolated from Black Sea water.</title>
        <authorList>
            <person name="Yadav S."/>
            <person name="Villanueva L."/>
            <person name="Damste J.S.S."/>
        </authorList>
    </citation>
    <scope>NUCLEOTIDE SEQUENCE [LARGE SCALE GENOMIC DNA]</scope>
    <source>
        <strain evidence="1 2">SD5</strain>
    </source>
</reference>
<accession>A0ABX9KF91</accession>
<organism evidence="1 2">
    <name type="scientific">Psychrilyobacter piezotolerans</name>
    <dbReference type="NCBI Taxonomy" id="2293438"/>
    <lineage>
        <taxon>Bacteria</taxon>
        <taxon>Fusobacteriati</taxon>
        <taxon>Fusobacteriota</taxon>
        <taxon>Fusobacteriia</taxon>
        <taxon>Fusobacteriales</taxon>
        <taxon>Fusobacteriaceae</taxon>
        <taxon>Psychrilyobacter</taxon>
    </lineage>
</organism>
<sequence>MEKQILVRIYLGVVAKSNGTLNIRFPYFLDPIFYIEDFNGNMIIYKDKFDDHNDIYIDIKNGETKNIKIECLCEGISDVIEILTTDQMDARVVKLEVKNYTKGGRVSLYIREIKRKIWENFNLRAFLINPVNNKDLYKIVVHYRKIRYKRFGNPDLIYGELKKDVFKIF</sequence>
<dbReference type="RefSeq" id="WP_114643110.1">
    <property type="nucleotide sequence ID" value="NZ_JAACIO010000023.1"/>
</dbReference>
<proteinExistence type="predicted"/>
<comment type="caution">
    <text evidence="1">The sequence shown here is derived from an EMBL/GenBank/DDBJ whole genome shotgun (WGS) entry which is preliminary data.</text>
</comment>
<dbReference type="Proteomes" id="UP000263486">
    <property type="component" value="Unassembled WGS sequence"/>
</dbReference>
<keyword evidence="2" id="KW-1185">Reference proteome</keyword>
<gene>
    <name evidence="1" type="ORF">DYH56_12000</name>
</gene>
<name>A0ABX9KF91_9FUSO</name>
<dbReference type="EMBL" id="QUAJ01000023">
    <property type="protein sequence ID" value="REI40162.1"/>
    <property type="molecule type" value="Genomic_DNA"/>
</dbReference>
<evidence type="ECO:0000313" key="2">
    <source>
        <dbReference type="Proteomes" id="UP000263486"/>
    </source>
</evidence>